<evidence type="ECO:0000256" key="8">
    <source>
        <dbReference type="ARBA" id="ARBA00023128"/>
    </source>
</evidence>
<dbReference type="Proteomes" id="UP001344447">
    <property type="component" value="Unassembled WGS sequence"/>
</dbReference>
<comment type="caution">
    <text evidence="13">The sequence shown here is derived from an EMBL/GenBank/DDBJ whole genome shotgun (WGS) entry which is preliminary data.</text>
</comment>
<dbReference type="AlphaFoldDB" id="A0AAN7YQD1"/>
<dbReference type="Pfam" id="PF00153">
    <property type="entry name" value="Mito_carr"/>
    <property type="match status" value="3"/>
</dbReference>
<dbReference type="PROSITE" id="PS50920">
    <property type="entry name" value="SOLCAR"/>
    <property type="match status" value="3"/>
</dbReference>
<keyword evidence="14" id="KW-1185">Reference proteome</keyword>
<evidence type="ECO:0000256" key="11">
    <source>
        <dbReference type="RuleBase" id="RU000488"/>
    </source>
</evidence>
<dbReference type="GO" id="GO:0005743">
    <property type="term" value="C:mitochondrial inner membrane"/>
    <property type="evidence" value="ECO:0007669"/>
    <property type="project" value="UniProtKB-SubCell"/>
</dbReference>
<keyword evidence="5" id="KW-0677">Repeat</keyword>
<evidence type="ECO:0000313" key="14">
    <source>
        <dbReference type="Proteomes" id="UP001344447"/>
    </source>
</evidence>
<comment type="subcellular location">
    <subcellularLocation>
        <location evidence="1">Mitochondrion inner membrane</location>
        <topology evidence="1">Multi-pass membrane protein</topology>
    </subcellularLocation>
</comment>
<dbReference type="GO" id="GO:0022857">
    <property type="term" value="F:transmembrane transporter activity"/>
    <property type="evidence" value="ECO:0007669"/>
    <property type="project" value="TreeGrafter"/>
</dbReference>
<evidence type="ECO:0000313" key="13">
    <source>
        <dbReference type="EMBL" id="KAK5577816.1"/>
    </source>
</evidence>
<dbReference type="EMBL" id="JAVFKY010000004">
    <property type="protein sequence ID" value="KAK5577816.1"/>
    <property type="molecule type" value="Genomic_DNA"/>
</dbReference>
<dbReference type="InterPro" id="IPR051028">
    <property type="entry name" value="Mito_Solute_Carrier"/>
</dbReference>
<sequence length="300" mass="33019">MTQQQQQQKPKQNQIKPPFYSNLIAGAIAGVIGSSVVFPLDFVKTRLQQQRVALDGSKQYNGIFDCFKKVIKNEGGIRGLYRGISSNLIGIIPEKALKLAMNDYFRTRFQGDRSYIKLWEEVASGGLAGMCQVVATNPMELVKIRMQVSGLSGKKASLKEVVSELGIKGLYKGTASTLLRDVPFSMIYFSIYGRMKHNLTDEITGEIGLPKILLCGITAGSIAASISTPFDVIKTRIQVKPGPNDPHYRGIADCFRKTLAAEGPKAFFKGVLPRVCIISPLFGITLVVYEIQKSFYASTH</sequence>
<keyword evidence="9 10" id="KW-0472">Membrane</keyword>
<feature type="repeat" description="Solcar" evidence="10">
    <location>
        <begin position="207"/>
        <end position="295"/>
    </location>
</feature>
<dbReference type="InterPro" id="IPR023395">
    <property type="entry name" value="MCP_dom_sf"/>
</dbReference>
<keyword evidence="8" id="KW-0496">Mitochondrion</keyword>
<dbReference type="FunFam" id="1.50.40.10:FF:000004">
    <property type="entry name" value="Calcium-binding mitochondrial carrier protein Aralar1"/>
    <property type="match status" value="1"/>
</dbReference>
<feature type="repeat" description="Solcar" evidence="10">
    <location>
        <begin position="116"/>
        <end position="198"/>
    </location>
</feature>
<dbReference type="SUPFAM" id="SSF103506">
    <property type="entry name" value="Mitochondrial carrier"/>
    <property type="match status" value="1"/>
</dbReference>
<organism evidence="13 14">
    <name type="scientific">Dictyostelium firmibasis</name>
    <dbReference type="NCBI Taxonomy" id="79012"/>
    <lineage>
        <taxon>Eukaryota</taxon>
        <taxon>Amoebozoa</taxon>
        <taxon>Evosea</taxon>
        <taxon>Eumycetozoa</taxon>
        <taxon>Dictyostelia</taxon>
        <taxon>Dictyosteliales</taxon>
        <taxon>Dictyosteliaceae</taxon>
        <taxon>Dictyostelium</taxon>
    </lineage>
</organism>
<feature type="transmembrane region" description="Helical" evidence="12">
    <location>
        <begin position="20"/>
        <end position="40"/>
    </location>
</feature>
<proteinExistence type="inferred from homology"/>
<accession>A0AAN7YQD1</accession>
<dbReference type="Gene3D" id="1.50.40.10">
    <property type="entry name" value="Mitochondrial carrier domain"/>
    <property type="match status" value="1"/>
</dbReference>
<dbReference type="PANTHER" id="PTHR45678">
    <property type="entry name" value="MITOCHONDRIAL 2-OXODICARBOXYLATE CARRIER 1-RELATED"/>
    <property type="match status" value="1"/>
</dbReference>
<feature type="repeat" description="Solcar" evidence="10">
    <location>
        <begin position="17"/>
        <end position="108"/>
    </location>
</feature>
<evidence type="ECO:0000256" key="7">
    <source>
        <dbReference type="ARBA" id="ARBA00022989"/>
    </source>
</evidence>
<comment type="similarity">
    <text evidence="2 11">Belongs to the mitochondrial carrier (TC 2.A.29) family.</text>
</comment>
<reference evidence="13 14" key="1">
    <citation type="submission" date="2023-11" db="EMBL/GenBank/DDBJ databases">
        <title>Dfirmibasis_genome.</title>
        <authorList>
            <person name="Edelbroek B."/>
            <person name="Kjellin J."/>
            <person name="Jerlstrom-Hultqvist J."/>
            <person name="Soderbom F."/>
        </authorList>
    </citation>
    <scope>NUCLEOTIDE SEQUENCE [LARGE SCALE GENOMIC DNA]</scope>
    <source>
        <strain evidence="13 14">TNS-C-14</strain>
    </source>
</reference>
<name>A0AAN7YQD1_9MYCE</name>
<protein>
    <submittedName>
        <fullName evidence="13">Uncharacterized protein</fullName>
    </submittedName>
</protein>
<keyword evidence="6" id="KW-0999">Mitochondrion inner membrane</keyword>
<evidence type="ECO:0000256" key="6">
    <source>
        <dbReference type="ARBA" id="ARBA00022792"/>
    </source>
</evidence>
<evidence type="ECO:0000256" key="9">
    <source>
        <dbReference type="ARBA" id="ARBA00023136"/>
    </source>
</evidence>
<evidence type="ECO:0000256" key="10">
    <source>
        <dbReference type="PROSITE-ProRule" id="PRU00282"/>
    </source>
</evidence>
<evidence type="ECO:0000256" key="4">
    <source>
        <dbReference type="ARBA" id="ARBA00022692"/>
    </source>
</evidence>
<evidence type="ECO:0000256" key="3">
    <source>
        <dbReference type="ARBA" id="ARBA00022448"/>
    </source>
</evidence>
<evidence type="ECO:0000256" key="12">
    <source>
        <dbReference type="SAM" id="Phobius"/>
    </source>
</evidence>
<dbReference type="InterPro" id="IPR002067">
    <property type="entry name" value="MCP"/>
</dbReference>
<evidence type="ECO:0000256" key="2">
    <source>
        <dbReference type="ARBA" id="ARBA00006375"/>
    </source>
</evidence>
<gene>
    <name evidence="13" type="ORF">RB653_002764</name>
</gene>
<evidence type="ECO:0000256" key="5">
    <source>
        <dbReference type="ARBA" id="ARBA00022737"/>
    </source>
</evidence>
<keyword evidence="7 12" id="KW-1133">Transmembrane helix</keyword>
<dbReference type="PRINTS" id="PR00926">
    <property type="entry name" value="MITOCARRIER"/>
</dbReference>
<evidence type="ECO:0000256" key="1">
    <source>
        <dbReference type="ARBA" id="ARBA00004448"/>
    </source>
</evidence>
<dbReference type="PANTHER" id="PTHR45678:SF15">
    <property type="entry name" value="MITOCHONDRIAL SUBSTRATE CARRIER FAMILY PROTEIN X"/>
    <property type="match status" value="1"/>
</dbReference>
<keyword evidence="4 10" id="KW-0812">Transmembrane</keyword>
<keyword evidence="3 11" id="KW-0813">Transport</keyword>
<dbReference type="InterPro" id="IPR018108">
    <property type="entry name" value="MCP_transmembrane"/>
</dbReference>